<reference evidence="1" key="1">
    <citation type="journal article" date="2021" name="PeerJ">
        <title>Extensive microbial diversity within the chicken gut microbiome revealed by metagenomics and culture.</title>
        <authorList>
            <person name="Gilroy R."/>
            <person name="Ravi A."/>
            <person name="Getino M."/>
            <person name="Pursley I."/>
            <person name="Horton D.L."/>
            <person name="Alikhan N.F."/>
            <person name="Baker D."/>
            <person name="Gharbi K."/>
            <person name="Hall N."/>
            <person name="Watson M."/>
            <person name="Adriaenssens E.M."/>
            <person name="Foster-Nyarko E."/>
            <person name="Jarju S."/>
            <person name="Secka A."/>
            <person name="Antonio M."/>
            <person name="Oren A."/>
            <person name="Chaudhuri R.R."/>
            <person name="La Ragione R."/>
            <person name="Hildebrand F."/>
            <person name="Pallen M.J."/>
        </authorList>
    </citation>
    <scope>NUCLEOTIDE SEQUENCE</scope>
    <source>
        <strain evidence="1">CHK171-505</strain>
    </source>
</reference>
<accession>A0A9D2I4B8</accession>
<dbReference type="Proteomes" id="UP000886856">
    <property type="component" value="Unassembled WGS sequence"/>
</dbReference>
<reference evidence="1" key="2">
    <citation type="submission" date="2021-04" db="EMBL/GenBank/DDBJ databases">
        <authorList>
            <person name="Gilroy R."/>
        </authorList>
    </citation>
    <scope>NUCLEOTIDE SEQUENCE</scope>
    <source>
        <strain evidence="1">CHK171-505</strain>
    </source>
</reference>
<organism evidence="1 2">
    <name type="scientific">Candidatus Jeotgalibaca merdavium</name>
    <dbReference type="NCBI Taxonomy" id="2838627"/>
    <lineage>
        <taxon>Bacteria</taxon>
        <taxon>Bacillati</taxon>
        <taxon>Bacillota</taxon>
        <taxon>Bacilli</taxon>
        <taxon>Lactobacillales</taxon>
        <taxon>Carnobacteriaceae</taxon>
        <taxon>Jeotgalibaca</taxon>
    </lineage>
</organism>
<dbReference type="EMBL" id="DWYW01000257">
    <property type="protein sequence ID" value="HJA91323.1"/>
    <property type="molecule type" value="Genomic_DNA"/>
</dbReference>
<proteinExistence type="predicted"/>
<dbReference type="AlphaFoldDB" id="A0A9D2I4B8"/>
<evidence type="ECO:0000313" key="1">
    <source>
        <dbReference type="EMBL" id="HJA91323.1"/>
    </source>
</evidence>
<protein>
    <submittedName>
        <fullName evidence="1">Uncharacterized protein</fullName>
    </submittedName>
</protein>
<name>A0A9D2I4B8_9LACT</name>
<comment type="caution">
    <text evidence="1">The sequence shown here is derived from an EMBL/GenBank/DDBJ whole genome shotgun (WGS) entry which is preliminary data.</text>
</comment>
<sequence>MEQLNFDSQYDPEENFKTYTNWILTVGDLREALICHSDDALVKLAFRGETPMGTPINVSMPVQSIGNSSEYVDGEKKNLIYINGYDN</sequence>
<evidence type="ECO:0000313" key="2">
    <source>
        <dbReference type="Proteomes" id="UP000886856"/>
    </source>
</evidence>
<gene>
    <name evidence="1" type="ORF">H9948_11100</name>
</gene>